<accession>A0A0R3P9G8</accession>
<protein>
    <submittedName>
        <fullName evidence="1 3">Uncharacterized protein</fullName>
    </submittedName>
</protein>
<dbReference type="EMBL" id="UYYA01000003">
    <property type="protein sequence ID" value="VDM51638.1"/>
    <property type="molecule type" value="Genomic_DNA"/>
</dbReference>
<name>A0A0R3P9G8_ANGCS</name>
<reference evidence="1 2" key="2">
    <citation type="submission" date="2018-11" db="EMBL/GenBank/DDBJ databases">
        <authorList>
            <consortium name="Pathogen Informatics"/>
        </authorList>
    </citation>
    <scope>NUCLEOTIDE SEQUENCE [LARGE SCALE GENOMIC DNA]</scope>
    <source>
        <strain evidence="1 2">Costa Rica</strain>
    </source>
</reference>
<dbReference type="WBParaSite" id="ACOC_0000005201-mRNA-1">
    <property type="protein sequence ID" value="ACOC_0000005201-mRNA-1"/>
    <property type="gene ID" value="ACOC_0000005201"/>
</dbReference>
<proteinExistence type="predicted"/>
<evidence type="ECO:0000313" key="2">
    <source>
        <dbReference type="Proteomes" id="UP000267027"/>
    </source>
</evidence>
<gene>
    <name evidence="1" type="ORF">ACOC_LOCUS53</name>
</gene>
<keyword evidence="2" id="KW-1185">Reference proteome</keyword>
<organism evidence="3">
    <name type="scientific">Angiostrongylus costaricensis</name>
    <name type="common">Nematode worm</name>
    <dbReference type="NCBI Taxonomy" id="334426"/>
    <lineage>
        <taxon>Eukaryota</taxon>
        <taxon>Metazoa</taxon>
        <taxon>Ecdysozoa</taxon>
        <taxon>Nematoda</taxon>
        <taxon>Chromadorea</taxon>
        <taxon>Rhabditida</taxon>
        <taxon>Rhabditina</taxon>
        <taxon>Rhabditomorpha</taxon>
        <taxon>Strongyloidea</taxon>
        <taxon>Metastrongylidae</taxon>
        <taxon>Angiostrongylus</taxon>
    </lineage>
</organism>
<dbReference type="AlphaFoldDB" id="A0A0R3P9G8"/>
<sequence length="74" mass="7875">MNGCLCQTRVNENDDAFDSSTVACSEEHFFSDVIDGVESVGSSLLGLSDDACLILFALMNKSSIEKLHACAGEL</sequence>
<evidence type="ECO:0000313" key="3">
    <source>
        <dbReference type="WBParaSite" id="ACOC_0000005201-mRNA-1"/>
    </source>
</evidence>
<evidence type="ECO:0000313" key="1">
    <source>
        <dbReference type="EMBL" id="VDM51638.1"/>
    </source>
</evidence>
<reference evidence="3" key="1">
    <citation type="submission" date="2017-02" db="UniProtKB">
        <authorList>
            <consortium name="WormBaseParasite"/>
        </authorList>
    </citation>
    <scope>IDENTIFICATION</scope>
</reference>
<dbReference type="Proteomes" id="UP000267027">
    <property type="component" value="Unassembled WGS sequence"/>
</dbReference>